<proteinExistence type="predicted"/>
<feature type="signal peptide" evidence="1">
    <location>
        <begin position="1"/>
        <end position="19"/>
    </location>
</feature>
<dbReference type="RefSeq" id="WP_008940274.1">
    <property type="nucleotide sequence ID" value="NZ_APAT01000023.1"/>
</dbReference>
<dbReference type="AlphaFoldDB" id="M7CMP2"/>
<dbReference type="Proteomes" id="UP000011960">
    <property type="component" value="Unassembled WGS sequence"/>
</dbReference>
<evidence type="ECO:0000256" key="1">
    <source>
        <dbReference type="SAM" id="SignalP"/>
    </source>
</evidence>
<comment type="caution">
    <text evidence="2">The sequence shown here is derived from an EMBL/GenBank/DDBJ whole genome shotgun (WGS) entry which is preliminary data.</text>
</comment>
<dbReference type="PROSITE" id="PS51257">
    <property type="entry name" value="PROKAR_LIPOPROTEIN"/>
    <property type="match status" value="1"/>
</dbReference>
<protein>
    <recommendedName>
        <fullName evidence="4">Lipoprotein</fullName>
    </recommendedName>
</protein>
<evidence type="ECO:0000313" key="3">
    <source>
        <dbReference type="Proteomes" id="UP000011960"/>
    </source>
</evidence>
<keyword evidence="3" id="KW-1185">Reference proteome</keyword>
<dbReference type="STRING" id="1288826.MSNKSG1_15741"/>
<sequence length="148" mass="16225">MKVLIACAMFSFSLFSGCASLNQESIQFHTSNNAIFELRSGKFDSVRVQPFETQLWLDANLVGSITTMKTNSDFSTAVEEVRQGFREAQKSSGKVTELDLGEGNFGFSVTVNGYTTAFIATSQEPLSWATISMTDSVSDDVLSNLRVH</sequence>
<keyword evidence="1" id="KW-0732">Signal</keyword>
<organism evidence="2 3">
    <name type="scientific">Marinobacter santoriniensis NKSG1</name>
    <dbReference type="NCBI Taxonomy" id="1288826"/>
    <lineage>
        <taxon>Bacteria</taxon>
        <taxon>Pseudomonadati</taxon>
        <taxon>Pseudomonadota</taxon>
        <taxon>Gammaproteobacteria</taxon>
        <taxon>Pseudomonadales</taxon>
        <taxon>Marinobacteraceae</taxon>
        <taxon>Marinobacter</taxon>
    </lineage>
</organism>
<evidence type="ECO:0008006" key="4">
    <source>
        <dbReference type="Google" id="ProtNLM"/>
    </source>
</evidence>
<reference evidence="2 3" key="1">
    <citation type="journal article" date="2013" name="Genome Announc.">
        <title>Genome Sequence of Hydrothermal Arsenic-Respiring Bacterium Marinobacter santoriniensis NKSG1T.</title>
        <authorList>
            <person name="Handley K.M."/>
            <person name="Upton M."/>
            <person name="Beatson S.A."/>
            <person name="Hery M."/>
            <person name="Lloyd J.R."/>
        </authorList>
    </citation>
    <scope>NUCLEOTIDE SEQUENCE [LARGE SCALE GENOMIC DNA]</scope>
    <source>
        <strain evidence="2 3">NKSG1</strain>
    </source>
</reference>
<gene>
    <name evidence="2" type="ORF">MSNKSG1_15741</name>
</gene>
<name>M7CMP2_9GAMM</name>
<accession>M7CMP2</accession>
<dbReference type="EMBL" id="APAT01000023">
    <property type="protein sequence ID" value="EMP54424.1"/>
    <property type="molecule type" value="Genomic_DNA"/>
</dbReference>
<evidence type="ECO:0000313" key="2">
    <source>
        <dbReference type="EMBL" id="EMP54424.1"/>
    </source>
</evidence>
<feature type="chain" id="PRO_5004080908" description="Lipoprotein" evidence="1">
    <location>
        <begin position="20"/>
        <end position="148"/>
    </location>
</feature>